<dbReference type="Proteomes" id="UP001592582">
    <property type="component" value="Unassembled WGS sequence"/>
</dbReference>
<dbReference type="PROSITE" id="PS01040">
    <property type="entry name" value="SBP_BACTERIAL_5"/>
    <property type="match status" value="1"/>
</dbReference>
<evidence type="ECO:0000259" key="5">
    <source>
        <dbReference type="Pfam" id="PF00496"/>
    </source>
</evidence>
<comment type="subcellular location">
    <subcellularLocation>
        <location evidence="1">Cell membrane</location>
        <topology evidence="1">Lipid-anchor</topology>
    </subcellularLocation>
</comment>
<dbReference type="Proteomes" id="UP001592530">
    <property type="component" value="Unassembled WGS sequence"/>
</dbReference>
<evidence type="ECO:0000256" key="1">
    <source>
        <dbReference type="ARBA" id="ARBA00004193"/>
    </source>
</evidence>
<dbReference type="RefSeq" id="WP_380501467.1">
    <property type="nucleotide sequence ID" value="NZ_JBHEZX010000001.1"/>
</dbReference>
<dbReference type="SUPFAM" id="SSF53850">
    <property type="entry name" value="Periplasmic binding protein-like II"/>
    <property type="match status" value="1"/>
</dbReference>
<dbReference type="InterPro" id="IPR023765">
    <property type="entry name" value="SBP_5_CS"/>
</dbReference>
<evidence type="ECO:0000313" key="6">
    <source>
        <dbReference type="EMBL" id="MFC1408022.1"/>
    </source>
</evidence>
<keyword evidence="9" id="KW-1185">Reference proteome</keyword>
<keyword evidence="3 4" id="KW-0732">Signal</keyword>
<evidence type="ECO:0000256" key="4">
    <source>
        <dbReference type="SAM" id="SignalP"/>
    </source>
</evidence>
<feature type="chain" id="PRO_5045032967" evidence="4">
    <location>
        <begin position="28"/>
        <end position="564"/>
    </location>
</feature>
<protein>
    <submittedName>
        <fullName evidence="6">ABC transporter substrate-binding protein</fullName>
    </submittedName>
</protein>
<evidence type="ECO:0000313" key="8">
    <source>
        <dbReference type="Proteomes" id="UP001592530"/>
    </source>
</evidence>
<dbReference type="InterPro" id="IPR030678">
    <property type="entry name" value="Peptide/Ni-bd"/>
</dbReference>
<dbReference type="PANTHER" id="PTHR30290:SF82">
    <property type="entry name" value="ABC-TYPE DIPEPTIDE_OLIGOPEPTIDE TRANSPORT SYSTEM, PERIPLASMIC COMPONENT"/>
    <property type="match status" value="1"/>
</dbReference>
<organism evidence="6 9">
    <name type="scientific">Streptacidiphilus alkalitolerans</name>
    <dbReference type="NCBI Taxonomy" id="3342712"/>
    <lineage>
        <taxon>Bacteria</taxon>
        <taxon>Bacillati</taxon>
        <taxon>Actinomycetota</taxon>
        <taxon>Actinomycetes</taxon>
        <taxon>Kitasatosporales</taxon>
        <taxon>Streptomycetaceae</taxon>
        <taxon>Streptacidiphilus</taxon>
    </lineage>
</organism>
<dbReference type="Gene3D" id="3.10.105.10">
    <property type="entry name" value="Dipeptide-binding Protein, Domain 3"/>
    <property type="match status" value="1"/>
</dbReference>
<accession>A0ABV6V305</accession>
<dbReference type="EMBL" id="JBHEZX010000001">
    <property type="protein sequence ID" value="MFC1408022.1"/>
    <property type="molecule type" value="Genomic_DNA"/>
</dbReference>
<feature type="signal peptide" evidence="4">
    <location>
        <begin position="1"/>
        <end position="27"/>
    </location>
</feature>
<dbReference type="Gene3D" id="3.90.76.10">
    <property type="entry name" value="Dipeptide-binding Protein, Domain 1"/>
    <property type="match status" value="1"/>
</dbReference>
<dbReference type="PANTHER" id="PTHR30290">
    <property type="entry name" value="PERIPLASMIC BINDING COMPONENT OF ABC TRANSPORTER"/>
    <property type="match status" value="1"/>
</dbReference>
<dbReference type="CDD" id="cd08509">
    <property type="entry name" value="PBP2_TmCBP_oligosaccharides_like"/>
    <property type="match status" value="1"/>
</dbReference>
<evidence type="ECO:0000256" key="2">
    <source>
        <dbReference type="ARBA" id="ARBA00005695"/>
    </source>
</evidence>
<dbReference type="InterPro" id="IPR000914">
    <property type="entry name" value="SBP_5_dom"/>
</dbReference>
<sequence>MLRGTSKKRVRALGVTAVVASALLVSACGSGGSAGKGGDSAGGGKRGGVLTIANVQGGLWTCAFNPYNNSSNFLSAGTVYEPLMFVNALQSDKTTPWLATKFAWSNNNKTLTFTIRDGVKWSDGQPMTADDVLYTFNLLKANPALDLNAIWAVLSSVKKVGSDQIAVNFNSPALPYFYYIADQVPIVPQHIWSTIKDPVSYKDDKPIGTGPYVINPCTPQNITYTANPKYWQPGLPKVTTVKYPAYTSNDPANNQLATGQAQWGSQFIPNIDKFYTQRSKDNHTWSPPITQVSLFLNEKVAPLDNPVVRKALAYATDRQKASTIGEGGQEPPGHQIGVIPETYPDWVDPSVKADDDYSYNPQKADQLLEGIGARKGPDGIYVLNGKKLSFSVVNQGDYGDWVATLQVVAQGMKAAGIGLTIDNLSSDAYDNKLFNGTYEIGYYGETGGPNPYYELRQWLYSKNSAPIGKPAATNFERYSNPAADQLFDQYAATSDPALQKNIIGQIEKLMINDVPVIPVTESVAWYQYNTAKFSGWPTKADPYAVPAAFSYPDIGQVLLHLQPK</sequence>
<dbReference type="EMBL" id="JBHEZY010000002">
    <property type="protein sequence ID" value="MFC1430399.1"/>
    <property type="molecule type" value="Genomic_DNA"/>
</dbReference>
<proteinExistence type="inferred from homology"/>
<name>A0ABV6V305_9ACTN</name>
<dbReference type="PROSITE" id="PS51257">
    <property type="entry name" value="PROKAR_LIPOPROTEIN"/>
    <property type="match status" value="1"/>
</dbReference>
<evidence type="ECO:0000256" key="3">
    <source>
        <dbReference type="ARBA" id="ARBA00022729"/>
    </source>
</evidence>
<reference evidence="8 9" key="1">
    <citation type="submission" date="2024-09" db="EMBL/GenBank/DDBJ databases">
        <authorList>
            <person name="Lee S.D."/>
        </authorList>
    </citation>
    <scope>NUCLEOTIDE SEQUENCE [LARGE SCALE GENOMIC DNA]</scope>
    <source>
        <strain evidence="6 9">N1-1</strain>
        <strain evidence="7 8">N1-3</strain>
    </source>
</reference>
<feature type="domain" description="Solute-binding protein family 5" evidence="5">
    <location>
        <begin position="94"/>
        <end position="463"/>
    </location>
</feature>
<dbReference type="Gene3D" id="3.40.190.10">
    <property type="entry name" value="Periplasmic binding protein-like II"/>
    <property type="match status" value="1"/>
</dbReference>
<gene>
    <name evidence="7" type="ORF">ACEZDB_06935</name>
    <name evidence="6" type="ORF">ACEZDG_01870</name>
</gene>
<comment type="similarity">
    <text evidence="2">Belongs to the bacterial solute-binding protein 5 family.</text>
</comment>
<evidence type="ECO:0000313" key="7">
    <source>
        <dbReference type="EMBL" id="MFC1430399.1"/>
    </source>
</evidence>
<dbReference type="InterPro" id="IPR039424">
    <property type="entry name" value="SBP_5"/>
</dbReference>
<dbReference type="Pfam" id="PF00496">
    <property type="entry name" value="SBP_bac_5"/>
    <property type="match status" value="1"/>
</dbReference>
<evidence type="ECO:0000313" key="9">
    <source>
        <dbReference type="Proteomes" id="UP001592582"/>
    </source>
</evidence>
<comment type="caution">
    <text evidence="6">The sequence shown here is derived from an EMBL/GenBank/DDBJ whole genome shotgun (WGS) entry which is preliminary data.</text>
</comment>
<dbReference type="PIRSF" id="PIRSF002741">
    <property type="entry name" value="MppA"/>
    <property type="match status" value="1"/>
</dbReference>